<dbReference type="OrthoDB" id="372481at2759"/>
<evidence type="ECO:0000256" key="1">
    <source>
        <dbReference type="SAM" id="MobiDB-lite"/>
    </source>
</evidence>
<proteinExistence type="predicted"/>
<feature type="region of interest" description="Disordered" evidence="1">
    <location>
        <begin position="295"/>
        <end position="352"/>
    </location>
</feature>
<gene>
    <name evidence="2" type="ORF">PFFVO_03541</name>
</gene>
<evidence type="ECO:0000313" key="2">
    <source>
        <dbReference type="EMBL" id="ETW17523.1"/>
    </source>
</evidence>
<feature type="compositionally biased region" description="Low complexity" evidence="1">
    <location>
        <begin position="111"/>
        <end position="130"/>
    </location>
</feature>
<accession>A0A024V3D2</accession>
<protein>
    <submittedName>
        <fullName evidence="2">Uncharacterized protein</fullName>
    </submittedName>
</protein>
<organism evidence="2 3">
    <name type="scientific">Plasmodium falciparum Vietnam Oak-Knoll</name>
    <name type="common">FVO</name>
    <dbReference type="NCBI Taxonomy" id="1036723"/>
    <lineage>
        <taxon>Eukaryota</taxon>
        <taxon>Sar</taxon>
        <taxon>Alveolata</taxon>
        <taxon>Apicomplexa</taxon>
        <taxon>Aconoidasida</taxon>
        <taxon>Haemosporida</taxon>
        <taxon>Plasmodiidae</taxon>
        <taxon>Plasmodium</taxon>
        <taxon>Plasmodium (Laverania)</taxon>
    </lineage>
</organism>
<feature type="compositionally biased region" description="Basic and acidic residues" evidence="1">
    <location>
        <begin position="326"/>
        <end position="352"/>
    </location>
</feature>
<sequence length="595" mass="70046">MSVRNDTFNSNSLGRNYTNYERLKHSNNNNNMNNVNIGYNNVGFGNNKEESALPTDTYNDKNDMVNNNMSVKKKMMMTNYPYLEKGKLLNGNMNIYKNEKITKSYKPTPFNNENNNNNNNNNINISSSSSSKVLYSHHSSMVRNHHNNVPHYISDTNSEKIVMNHIDNINNKDVLNTYGIDYLSEENNNKNRRSSIFNVNTNINRNNLKKKDITNVSNVSNMSILSNRSKKKFSCLVKNDLESEKGRGRSSVLLLSSEKKGGYGINNMMINSEGMDFKNVSNAINFYSTNDDIGNYNNDDNNNDDDDNNNNDDDKNNNGEDENNNGEDKHNIDEDKHNNGEDKDLNKSRYNIDKNQYSDNYYDESYFNNYVESDFQRRQMMEKGGTYFFNNIYNNDMNNMTNKNEHLHEHLHKSILIKKKYNIDNYKKNDSEYLYFQNMIRNITKYNNEENDMNNLYENVMNLNDYCLNFTSENEYINEILNLSNEVNNNIQDIQQILYNKKKVVQDKRHMVNKEYELTCQKLKECESIFCDSNDEHGEKKLKVFYEIDEKKNLLKNTYEVKKMLLNKVQYKIDKLQEYTNAVKLKTMVMSKRYK</sequence>
<feature type="compositionally biased region" description="Acidic residues" evidence="1">
    <location>
        <begin position="301"/>
        <end position="311"/>
    </location>
</feature>
<feature type="region of interest" description="Disordered" evidence="1">
    <location>
        <begin position="106"/>
        <end position="130"/>
    </location>
</feature>
<name>A0A024V3D2_PLAFA</name>
<evidence type="ECO:0000313" key="3">
    <source>
        <dbReference type="Proteomes" id="UP000030690"/>
    </source>
</evidence>
<reference evidence="2 3" key="1">
    <citation type="submission" date="2013-02" db="EMBL/GenBank/DDBJ databases">
        <title>The Genome Annotation of Plasmodium falciparum Vietnam Oak-Knoll (FVO).</title>
        <authorList>
            <consortium name="The Broad Institute Genome Sequencing Platform"/>
            <consortium name="The Broad Institute Genome Sequencing Center for Infectious Disease"/>
            <person name="Neafsey D."/>
            <person name="Hoffman S."/>
            <person name="Volkman S."/>
            <person name="Rosenthal P."/>
            <person name="Walker B."/>
            <person name="Young S.K."/>
            <person name="Zeng Q."/>
            <person name="Gargeya S."/>
            <person name="Fitzgerald M."/>
            <person name="Haas B."/>
            <person name="Abouelleil A."/>
            <person name="Allen A.W."/>
            <person name="Alvarado L."/>
            <person name="Arachchi H.M."/>
            <person name="Berlin A.M."/>
            <person name="Chapman S.B."/>
            <person name="Gainer-Dewar J."/>
            <person name="Goldberg J."/>
            <person name="Griggs A."/>
            <person name="Gujja S."/>
            <person name="Hansen M."/>
            <person name="Howarth C."/>
            <person name="Imamovic A."/>
            <person name="Ireland A."/>
            <person name="Larimer J."/>
            <person name="McCowan C."/>
            <person name="Murphy C."/>
            <person name="Pearson M."/>
            <person name="Poon T.W."/>
            <person name="Priest M."/>
            <person name="Roberts A."/>
            <person name="Saif S."/>
            <person name="Shea T."/>
            <person name="Sisk P."/>
            <person name="Sykes S."/>
            <person name="Wortman J."/>
            <person name="Nusbaum C."/>
            <person name="Birren B."/>
        </authorList>
    </citation>
    <scope>NUCLEOTIDE SEQUENCE [LARGE SCALE GENOMIC DNA]</scope>
    <source>
        <strain evidence="3">Vietnam Oak-Knoll (FVO)</strain>
    </source>
</reference>
<dbReference type="EMBL" id="KI925120">
    <property type="protein sequence ID" value="ETW17523.1"/>
    <property type="molecule type" value="Genomic_DNA"/>
</dbReference>
<dbReference type="Proteomes" id="UP000030690">
    <property type="component" value="Unassembled WGS sequence"/>
</dbReference>
<reference evidence="2 3" key="2">
    <citation type="submission" date="2013-02" db="EMBL/GenBank/DDBJ databases">
        <title>The Genome Sequence of Plasmodium falciparum Vietnam Oak-Knoll (FVO).</title>
        <authorList>
            <consortium name="The Broad Institute Genome Sequencing Platform"/>
            <consortium name="The Broad Institute Genome Sequencing Center for Infectious Disease"/>
            <person name="Neafsey D."/>
            <person name="Cheeseman I."/>
            <person name="Volkman S."/>
            <person name="Adams J."/>
            <person name="Walker B."/>
            <person name="Young S.K."/>
            <person name="Zeng Q."/>
            <person name="Gargeya S."/>
            <person name="Fitzgerald M."/>
            <person name="Haas B."/>
            <person name="Abouelleil A."/>
            <person name="Alvarado L."/>
            <person name="Arachchi H.M."/>
            <person name="Berlin A.M."/>
            <person name="Chapman S.B."/>
            <person name="Dewar J."/>
            <person name="Goldberg J."/>
            <person name="Griggs A."/>
            <person name="Gujja S."/>
            <person name="Hansen M."/>
            <person name="Howarth C."/>
            <person name="Imamovic A."/>
            <person name="Larimer J."/>
            <person name="McCowan C."/>
            <person name="Murphy C."/>
            <person name="Neiman D."/>
            <person name="Pearson M."/>
            <person name="Priest M."/>
            <person name="Roberts A."/>
            <person name="Saif S."/>
            <person name="Shea T."/>
            <person name="Sisk P."/>
            <person name="Sykes S."/>
            <person name="Wortman J."/>
            <person name="Nusbaum C."/>
            <person name="Birren B."/>
        </authorList>
    </citation>
    <scope>NUCLEOTIDE SEQUENCE [LARGE SCALE GENOMIC DNA]</scope>
    <source>
        <strain evidence="3">Vietnam Oak-Knoll (FVO)</strain>
    </source>
</reference>
<dbReference type="AlphaFoldDB" id="A0A024V3D2"/>